<dbReference type="OrthoDB" id="5329176at2759"/>
<keyword evidence="9" id="KW-1185">Reference proteome</keyword>
<sequence>FWISQWFWATSVTTFRLSILLLYVELFRTTIFYYFSLTTAVVVSLYWVACVLTICLLCRPVAFNWDMTLNGTCGDVWAIEIFSSAFNLAIDLWVVFLPLPVIWKLQLTPQKKWGVSATFACGLCTAAVNLGRLIQTFKCPANPDLTYCVHDSSILVMTEMAGGILVASAPTLGPLFFRGVSNRHDHYRDLQDAPRTFGSEPSRRKKTLRGTLEGSLFTDNEGEGYHDETLGAFAYEGAEMGNQVEIELGSVKK</sequence>
<dbReference type="InterPro" id="IPR049326">
    <property type="entry name" value="Rhodopsin_dom_fungi"/>
</dbReference>
<evidence type="ECO:0000256" key="1">
    <source>
        <dbReference type="ARBA" id="ARBA00004141"/>
    </source>
</evidence>
<feature type="non-terminal residue" evidence="8">
    <location>
        <position position="1"/>
    </location>
</feature>
<dbReference type="Pfam" id="PF20684">
    <property type="entry name" value="Fung_rhodopsin"/>
    <property type="match status" value="1"/>
</dbReference>
<dbReference type="InterPro" id="IPR052337">
    <property type="entry name" value="SAT4-like"/>
</dbReference>
<feature type="transmembrane region" description="Helical" evidence="6">
    <location>
        <begin position="113"/>
        <end position="134"/>
    </location>
</feature>
<evidence type="ECO:0000256" key="6">
    <source>
        <dbReference type="SAM" id="Phobius"/>
    </source>
</evidence>
<dbReference type="GO" id="GO:0016020">
    <property type="term" value="C:membrane"/>
    <property type="evidence" value="ECO:0007669"/>
    <property type="project" value="UniProtKB-SubCell"/>
</dbReference>
<proteinExistence type="inferred from homology"/>
<dbReference type="Proteomes" id="UP000244855">
    <property type="component" value="Unassembled WGS sequence"/>
</dbReference>
<feature type="transmembrane region" description="Helical" evidence="6">
    <location>
        <begin position="77"/>
        <end position="101"/>
    </location>
</feature>
<dbReference type="EMBL" id="KZ805491">
    <property type="protein sequence ID" value="PVH95577.1"/>
    <property type="molecule type" value="Genomic_DNA"/>
</dbReference>
<gene>
    <name evidence="8" type="ORF">DM02DRAFT_537067</name>
</gene>
<organism evidence="8 9">
    <name type="scientific">Periconia macrospinosa</name>
    <dbReference type="NCBI Taxonomy" id="97972"/>
    <lineage>
        <taxon>Eukaryota</taxon>
        <taxon>Fungi</taxon>
        <taxon>Dikarya</taxon>
        <taxon>Ascomycota</taxon>
        <taxon>Pezizomycotina</taxon>
        <taxon>Dothideomycetes</taxon>
        <taxon>Pleosporomycetidae</taxon>
        <taxon>Pleosporales</taxon>
        <taxon>Massarineae</taxon>
        <taxon>Periconiaceae</taxon>
        <taxon>Periconia</taxon>
    </lineage>
</organism>
<dbReference type="AlphaFoldDB" id="A0A2V1DBR8"/>
<keyword evidence="3 6" id="KW-1133">Transmembrane helix</keyword>
<evidence type="ECO:0000256" key="3">
    <source>
        <dbReference type="ARBA" id="ARBA00022989"/>
    </source>
</evidence>
<evidence type="ECO:0000256" key="4">
    <source>
        <dbReference type="ARBA" id="ARBA00023136"/>
    </source>
</evidence>
<dbReference type="PANTHER" id="PTHR33048">
    <property type="entry name" value="PTH11-LIKE INTEGRAL MEMBRANE PROTEIN (AFU_ORTHOLOGUE AFUA_5G11245)"/>
    <property type="match status" value="1"/>
</dbReference>
<evidence type="ECO:0000256" key="2">
    <source>
        <dbReference type="ARBA" id="ARBA00022692"/>
    </source>
</evidence>
<reference evidence="8 9" key="1">
    <citation type="journal article" date="2018" name="Sci. Rep.">
        <title>Comparative genomics provides insights into the lifestyle and reveals functional heterogeneity of dark septate endophytic fungi.</title>
        <authorList>
            <person name="Knapp D.G."/>
            <person name="Nemeth J.B."/>
            <person name="Barry K."/>
            <person name="Hainaut M."/>
            <person name="Henrissat B."/>
            <person name="Johnson J."/>
            <person name="Kuo A."/>
            <person name="Lim J.H.P."/>
            <person name="Lipzen A."/>
            <person name="Nolan M."/>
            <person name="Ohm R.A."/>
            <person name="Tamas L."/>
            <person name="Grigoriev I.V."/>
            <person name="Spatafora J.W."/>
            <person name="Nagy L.G."/>
            <person name="Kovacs G.M."/>
        </authorList>
    </citation>
    <scope>NUCLEOTIDE SEQUENCE [LARGE SCALE GENOMIC DNA]</scope>
    <source>
        <strain evidence="8 9">DSE2036</strain>
    </source>
</reference>
<feature type="transmembrane region" description="Helical" evidence="6">
    <location>
        <begin position="31"/>
        <end position="57"/>
    </location>
</feature>
<dbReference type="PANTHER" id="PTHR33048:SF8">
    <property type="entry name" value="INTEGRAL MEMBRANE PROTEIN-RELATED"/>
    <property type="match status" value="1"/>
</dbReference>
<evidence type="ECO:0000313" key="8">
    <source>
        <dbReference type="EMBL" id="PVH95577.1"/>
    </source>
</evidence>
<evidence type="ECO:0000256" key="5">
    <source>
        <dbReference type="ARBA" id="ARBA00038359"/>
    </source>
</evidence>
<evidence type="ECO:0000313" key="9">
    <source>
        <dbReference type="Proteomes" id="UP000244855"/>
    </source>
</evidence>
<name>A0A2V1DBR8_9PLEO</name>
<comment type="similarity">
    <text evidence="5">Belongs to the SAT4 family.</text>
</comment>
<comment type="subcellular location">
    <subcellularLocation>
        <location evidence="1">Membrane</location>
        <topology evidence="1">Multi-pass membrane protein</topology>
    </subcellularLocation>
</comment>
<feature type="domain" description="Rhodopsin" evidence="7">
    <location>
        <begin position="1"/>
        <end position="176"/>
    </location>
</feature>
<accession>A0A2V1DBR8</accession>
<evidence type="ECO:0000259" key="7">
    <source>
        <dbReference type="Pfam" id="PF20684"/>
    </source>
</evidence>
<keyword evidence="4 6" id="KW-0472">Membrane</keyword>
<feature type="transmembrane region" description="Helical" evidence="6">
    <location>
        <begin position="154"/>
        <end position="177"/>
    </location>
</feature>
<keyword evidence="2 6" id="KW-0812">Transmembrane</keyword>
<feature type="transmembrane region" description="Helical" evidence="6">
    <location>
        <begin position="6"/>
        <end position="24"/>
    </location>
</feature>
<protein>
    <recommendedName>
        <fullName evidence="7">Rhodopsin domain-containing protein</fullName>
    </recommendedName>
</protein>